<dbReference type="EMBL" id="VIIS01001524">
    <property type="protein sequence ID" value="KAF0296951.1"/>
    <property type="molecule type" value="Genomic_DNA"/>
</dbReference>
<name>A0A6A4W502_AMPAM</name>
<feature type="compositionally biased region" description="Low complexity" evidence="1">
    <location>
        <begin position="100"/>
        <end position="110"/>
    </location>
</feature>
<dbReference type="AlphaFoldDB" id="A0A6A4W502"/>
<sequence length="141" mass="15372">MCALTEDGHRLDVVTHKEAAIGRRVAAERAVVQRQLVSSCTVNRRLQTQMANFRVPPTIDYIHTNDRVYKLKRKVIIWQRKLDIAKMTLLNLRAVHGISGQPAAASGSSAERSQAGGRGPTPAPLRVLSSRLVPAAAGTAR</sequence>
<proteinExistence type="predicted"/>
<protein>
    <submittedName>
        <fullName evidence="2">Uncharacterized protein</fullName>
    </submittedName>
</protein>
<reference evidence="2 3" key="1">
    <citation type="submission" date="2019-07" db="EMBL/GenBank/DDBJ databases">
        <title>Draft genome assembly of a fouling barnacle, Amphibalanus amphitrite (Darwin, 1854): The first reference genome for Thecostraca.</title>
        <authorList>
            <person name="Kim W."/>
        </authorList>
    </citation>
    <scope>NUCLEOTIDE SEQUENCE [LARGE SCALE GENOMIC DNA]</scope>
    <source>
        <strain evidence="2">SNU_AA5</strain>
        <tissue evidence="2">Soma without cirri and trophi</tissue>
    </source>
</reference>
<keyword evidence="3" id="KW-1185">Reference proteome</keyword>
<accession>A0A6A4W502</accession>
<gene>
    <name evidence="2" type="ORF">FJT64_005623</name>
</gene>
<evidence type="ECO:0000313" key="2">
    <source>
        <dbReference type="EMBL" id="KAF0296951.1"/>
    </source>
</evidence>
<dbReference type="Proteomes" id="UP000440578">
    <property type="component" value="Unassembled WGS sequence"/>
</dbReference>
<evidence type="ECO:0000313" key="3">
    <source>
        <dbReference type="Proteomes" id="UP000440578"/>
    </source>
</evidence>
<evidence type="ECO:0000256" key="1">
    <source>
        <dbReference type="SAM" id="MobiDB-lite"/>
    </source>
</evidence>
<dbReference type="OrthoDB" id="10259713at2759"/>
<feature type="region of interest" description="Disordered" evidence="1">
    <location>
        <begin position="100"/>
        <end position="125"/>
    </location>
</feature>
<organism evidence="2 3">
    <name type="scientific">Amphibalanus amphitrite</name>
    <name type="common">Striped barnacle</name>
    <name type="synonym">Balanus amphitrite</name>
    <dbReference type="NCBI Taxonomy" id="1232801"/>
    <lineage>
        <taxon>Eukaryota</taxon>
        <taxon>Metazoa</taxon>
        <taxon>Ecdysozoa</taxon>
        <taxon>Arthropoda</taxon>
        <taxon>Crustacea</taxon>
        <taxon>Multicrustacea</taxon>
        <taxon>Cirripedia</taxon>
        <taxon>Thoracica</taxon>
        <taxon>Thoracicalcarea</taxon>
        <taxon>Balanomorpha</taxon>
        <taxon>Balanoidea</taxon>
        <taxon>Balanidae</taxon>
        <taxon>Amphibalaninae</taxon>
        <taxon>Amphibalanus</taxon>
    </lineage>
</organism>
<comment type="caution">
    <text evidence="2">The sequence shown here is derived from an EMBL/GenBank/DDBJ whole genome shotgun (WGS) entry which is preliminary data.</text>
</comment>